<comment type="function">
    <text evidence="2">May play the central regulatory role in sporulation. It may be an element of the effector pathway responsible for the activation of sporulation genes in response to nutritional stress. Spo0A may act in concert with spo0H (a sigma factor) to control the expression of some genes that are critical to the sporulation process.</text>
</comment>
<evidence type="ECO:0000256" key="3">
    <source>
        <dbReference type="PROSITE-ProRule" id="PRU00169"/>
    </source>
</evidence>
<dbReference type="EMBL" id="CP032452">
    <property type="protein sequence ID" value="QEZ68597.1"/>
    <property type="molecule type" value="Genomic_DNA"/>
</dbReference>
<dbReference type="RefSeq" id="WP_150845098.1">
    <property type="nucleotide sequence ID" value="NZ_CP032452.1"/>
</dbReference>
<evidence type="ECO:0000259" key="4">
    <source>
        <dbReference type="PROSITE" id="PS50110"/>
    </source>
</evidence>
<dbReference type="Pfam" id="PF04397">
    <property type="entry name" value="LytTR"/>
    <property type="match status" value="1"/>
</dbReference>
<dbReference type="SUPFAM" id="SSF52172">
    <property type="entry name" value="CheY-like"/>
    <property type="match status" value="1"/>
</dbReference>
<dbReference type="GO" id="GO:0003677">
    <property type="term" value="F:DNA binding"/>
    <property type="evidence" value="ECO:0007669"/>
    <property type="project" value="UniProtKB-KW"/>
</dbReference>
<dbReference type="SMART" id="SM00448">
    <property type="entry name" value="REC"/>
    <property type="match status" value="1"/>
</dbReference>
<dbReference type="InterPro" id="IPR011006">
    <property type="entry name" value="CheY-like_superfamily"/>
</dbReference>
<keyword evidence="3" id="KW-0597">Phosphoprotein</keyword>
<feature type="domain" description="HTH LytTR-type" evidence="5">
    <location>
        <begin position="130"/>
        <end position="228"/>
    </location>
</feature>
<evidence type="ECO:0000256" key="2">
    <source>
        <dbReference type="ARBA" id="ARBA00024867"/>
    </source>
</evidence>
<organism evidence="6 7">
    <name type="scientific">Paraclostridium bifermentans</name>
    <name type="common">Clostridium bifermentans</name>
    <dbReference type="NCBI Taxonomy" id="1490"/>
    <lineage>
        <taxon>Bacteria</taxon>
        <taxon>Bacillati</taxon>
        <taxon>Bacillota</taxon>
        <taxon>Clostridia</taxon>
        <taxon>Peptostreptococcales</taxon>
        <taxon>Peptostreptococcaceae</taxon>
        <taxon>Paraclostridium</taxon>
    </lineage>
</organism>
<dbReference type="Gene3D" id="3.40.50.2300">
    <property type="match status" value="1"/>
</dbReference>
<evidence type="ECO:0000256" key="1">
    <source>
        <dbReference type="ARBA" id="ARBA00018672"/>
    </source>
</evidence>
<dbReference type="PANTHER" id="PTHR37299:SF1">
    <property type="entry name" value="STAGE 0 SPORULATION PROTEIN A HOMOLOG"/>
    <property type="match status" value="1"/>
</dbReference>
<proteinExistence type="predicted"/>
<accession>A0A5P3XC86</accession>
<gene>
    <name evidence="6" type="ORF">D4A35_06445</name>
</gene>
<dbReference type="Pfam" id="PF00072">
    <property type="entry name" value="Response_reg"/>
    <property type="match status" value="1"/>
</dbReference>
<dbReference type="Gene3D" id="2.40.50.1020">
    <property type="entry name" value="LytTr DNA-binding domain"/>
    <property type="match status" value="1"/>
</dbReference>
<dbReference type="InterPro" id="IPR007492">
    <property type="entry name" value="LytTR_DNA-bd_dom"/>
</dbReference>
<evidence type="ECO:0000313" key="6">
    <source>
        <dbReference type="EMBL" id="QEZ68597.1"/>
    </source>
</evidence>
<dbReference type="GO" id="GO:0000156">
    <property type="term" value="F:phosphorelay response regulator activity"/>
    <property type="evidence" value="ECO:0007669"/>
    <property type="project" value="InterPro"/>
</dbReference>
<dbReference type="SMART" id="SM00850">
    <property type="entry name" value="LytTR"/>
    <property type="match status" value="1"/>
</dbReference>
<dbReference type="PROSITE" id="PS50930">
    <property type="entry name" value="HTH_LYTTR"/>
    <property type="match status" value="1"/>
</dbReference>
<sequence length="234" mass="27654">MLKIGICEDNQEQLIDLKDKITTLKSLENISFKIHCFSSGIEVIEKSDLKLDILFMDIIMPGKDGFYTSKDIREYDPNVEIIFTTAEPKYVFKGYEVNAYRYLIKPISKIELERHIRSWIEDNNKRQERISLKFNSEVVFLNKTDIIYAEINKKRLTIYTKKCSYELEMTLKKLEDMINSDKFFRCHHSYLINLEEVDRLSKTSIGICRKDIPVSRNRMSELKKKLTINLSKSI</sequence>
<dbReference type="InterPro" id="IPR001789">
    <property type="entry name" value="Sig_transdc_resp-reg_receiver"/>
</dbReference>
<feature type="modified residue" description="4-aspartylphosphate" evidence="3">
    <location>
        <position position="57"/>
    </location>
</feature>
<reference evidence="6 7" key="1">
    <citation type="submission" date="2018-09" db="EMBL/GenBank/DDBJ databases">
        <title>A clostridial neurotoxin that targets Anopheles mosquitoes.</title>
        <authorList>
            <person name="Contreras E."/>
            <person name="Masuyer G."/>
            <person name="Qureshi N."/>
            <person name="Chawla S."/>
            <person name="Lim H.L."/>
            <person name="Chen J."/>
            <person name="Stenmark P."/>
            <person name="Gill S."/>
        </authorList>
    </citation>
    <scope>NUCLEOTIDE SEQUENCE [LARGE SCALE GENOMIC DNA]</scope>
    <source>
        <strain evidence="6 7">Cbm</strain>
    </source>
</reference>
<evidence type="ECO:0000313" key="7">
    <source>
        <dbReference type="Proteomes" id="UP000326961"/>
    </source>
</evidence>
<dbReference type="Proteomes" id="UP000326961">
    <property type="component" value="Chromosome"/>
</dbReference>
<dbReference type="PANTHER" id="PTHR37299">
    <property type="entry name" value="TRANSCRIPTIONAL REGULATOR-RELATED"/>
    <property type="match status" value="1"/>
</dbReference>
<dbReference type="AlphaFoldDB" id="A0A5P3XC86"/>
<dbReference type="InterPro" id="IPR046947">
    <property type="entry name" value="LytR-like"/>
</dbReference>
<feature type="domain" description="Response regulatory" evidence="4">
    <location>
        <begin position="3"/>
        <end position="120"/>
    </location>
</feature>
<dbReference type="PROSITE" id="PS50110">
    <property type="entry name" value="RESPONSE_REGULATORY"/>
    <property type="match status" value="1"/>
</dbReference>
<name>A0A5P3XC86_PARBF</name>
<keyword evidence="6" id="KW-0238">DNA-binding</keyword>
<protein>
    <recommendedName>
        <fullName evidence="1">Stage 0 sporulation protein A homolog</fullName>
    </recommendedName>
</protein>
<evidence type="ECO:0000259" key="5">
    <source>
        <dbReference type="PROSITE" id="PS50930"/>
    </source>
</evidence>